<proteinExistence type="predicted"/>
<dbReference type="PANTHER" id="PTHR31511">
    <property type="entry name" value="PROTEIN CBG23764"/>
    <property type="match status" value="1"/>
</dbReference>
<sequence length="472" mass="55427">MDGLIRIIPQTKERYISFSKIVKIGREQVELRFIDSFKFLSCKLETLSNNLNNQDFIELRRNFQNENDFFFLKRKGVYPYDYMTSFDSLKLTSLPTQKHFFSTLTNSAVSDDDYKHATDVWHHFKCRNMGDYSDLYLKTDVLLLTDVFENFRNVCIKTYDLDPVQYYTAPGLSWDAMMKHTQVTLELLTDFDKVAFVKSGIRGGVSQCSNRYAHANNVYMDDFDEKAPSSYLTYLDANNLYGWSMSQYLPTGGFEWVDCNVDFNIPNNSNVGYILEVDLEYPQSLHESHSDFPRCPENILIGGSKTLTLVPNLYNKSNYIIHYRNLKQCIELGLKLKKIHRVLKFDQSLWLQKYIDLNTQLRTSAHSDFEKDFYKLMNNSIFGKTMENIEKRVDVKLCTHWENRGKVVGAQSLITRPEFHSLSIFSENLVAVQLNRTKFYYDKPIYLGLCILDLSKTLMYDFHYKYMKKNMI</sequence>
<name>A0ABM3LR83_BICAN</name>
<dbReference type="PANTHER" id="PTHR31511:SF12">
    <property type="entry name" value="RHO TERMINATION FACTOR N-TERMINAL DOMAIN-CONTAINING PROTEIN"/>
    <property type="match status" value="1"/>
</dbReference>
<dbReference type="RefSeq" id="XP_052741550.1">
    <property type="nucleotide sequence ID" value="XM_052885590.1"/>
</dbReference>
<gene>
    <name evidence="2" type="primary">LOC112046691</name>
</gene>
<accession>A0ABM3LR83</accession>
<evidence type="ECO:0000313" key="1">
    <source>
        <dbReference type="Proteomes" id="UP001652582"/>
    </source>
</evidence>
<evidence type="ECO:0000313" key="2">
    <source>
        <dbReference type="RefSeq" id="XP_052741550.1"/>
    </source>
</evidence>
<dbReference type="InterPro" id="IPR043502">
    <property type="entry name" value="DNA/RNA_pol_sf"/>
</dbReference>
<dbReference type="GeneID" id="112046691"/>
<dbReference type="Proteomes" id="UP001652582">
    <property type="component" value="Chromosome 14"/>
</dbReference>
<protein>
    <submittedName>
        <fullName evidence="2">Uncharacterized protein LOC112046691 isoform X1</fullName>
    </submittedName>
</protein>
<dbReference type="SUPFAM" id="SSF56672">
    <property type="entry name" value="DNA/RNA polymerases"/>
    <property type="match status" value="1"/>
</dbReference>
<keyword evidence="1" id="KW-1185">Reference proteome</keyword>
<organism evidence="1 2">
    <name type="scientific">Bicyclus anynana</name>
    <name type="common">Squinting bush brown butterfly</name>
    <dbReference type="NCBI Taxonomy" id="110368"/>
    <lineage>
        <taxon>Eukaryota</taxon>
        <taxon>Metazoa</taxon>
        <taxon>Ecdysozoa</taxon>
        <taxon>Arthropoda</taxon>
        <taxon>Hexapoda</taxon>
        <taxon>Insecta</taxon>
        <taxon>Pterygota</taxon>
        <taxon>Neoptera</taxon>
        <taxon>Endopterygota</taxon>
        <taxon>Lepidoptera</taxon>
        <taxon>Glossata</taxon>
        <taxon>Ditrysia</taxon>
        <taxon>Papilionoidea</taxon>
        <taxon>Nymphalidae</taxon>
        <taxon>Satyrinae</taxon>
        <taxon>Satyrini</taxon>
        <taxon>Mycalesina</taxon>
        <taxon>Bicyclus</taxon>
    </lineage>
</organism>
<reference evidence="2" key="1">
    <citation type="submission" date="2025-08" db="UniProtKB">
        <authorList>
            <consortium name="RefSeq"/>
        </authorList>
    </citation>
    <scope>IDENTIFICATION</scope>
</reference>